<name>A0A3D5IX29_9FLAO</name>
<dbReference type="Proteomes" id="UP000264330">
    <property type="component" value="Unassembled WGS sequence"/>
</dbReference>
<dbReference type="AlphaFoldDB" id="A0A3D5IX29"/>
<organism evidence="2 3">
    <name type="scientific">Zunongwangia profunda</name>
    <dbReference type="NCBI Taxonomy" id="398743"/>
    <lineage>
        <taxon>Bacteria</taxon>
        <taxon>Pseudomonadati</taxon>
        <taxon>Bacteroidota</taxon>
        <taxon>Flavobacteriia</taxon>
        <taxon>Flavobacteriales</taxon>
        <taxon>Flavobacteriaceae</taxon>
        <taxon>Zunongwangia</taxon>
    </lineage>
</organism>
<comment type="caution">
    <text evidence="2">The sequence shown here is derived from an EMBL/GenBank/DDBJ whole genome shotgun (WGS) entry which is preliminary data.</text>
</comment>
<dbReference type="EMBL" id="DPMF01000099">
    <property type="protein sequence ID" value="HCV80317.1"/>
    <property type="molecule type" value="Genomic_DNA"/>
</dbReference>
<protein>
    <submittedName>
        <fullName evidence="2">Uncharacterized protein</fullName>
    </submittedName>
</protein>
<evidence type="ECO:0000313" key="2">
    <source>
        <dbReference type="EMBL" id="HCV80317.1"/>
    </source>
</evidence>
<feature type="non-terminal residue" evidence="2">
    <location>
        <position position="1"/>
    </location>
</feature>
<proteinExistence type="predicted"/>
<keyword evidence="1" id="KW-0175">Coiled coil</keyword>
<gene>
    <name evidence="2" type="ORF">DGQ38_04640</name>
</gene>
<feature type="coiled-coil region" evidence="1">
    <location>
        <begin position="216"/>
        <end position="243"/>
    </location>
</feature>
<sequence length="485" mass="57798">QFFVASPSQQAEFIQTISYQMDMELFNIYFENFYSFLKENMRTNENEDNISHNLLLVTNFSNLLINYFIGLNHNSDNLITSKNLKDLSIKIHSFQNFENVTLIPYKLRIWIDNHQRRLSNEKELMGEIVTPLSYTGNLLSLKFAEIIVDHLSLLIDKTSEIVRDIQKLLLQEKKYELQCLSFLLDSLDIEKKSKLAIEISSRSIGILIEKEIFEKFDSQKFQKENLKNKIENLNEDLIQSIWEIGYVSADSEIKNFPDLFGTVYNILVNDIIKIIKSRSADDVCAYINSFTRYNLIYINKLERKINSDNIQYVSAKIYPLIIDLFEIWSFAFFVLLAEKRDDLINKLINYWNDLFIQLNLNEDIYWQKLLAIYNYFQNSLMGLGNSSYVREFERKREFEAYMKEKNFIRMKIVKHHHFPTKVFYSEINDYYIEAIAKSFDDHFGFNGDLDQFFIEYFLRTRTVLKEAKIKETEYGKTLRRVMERN</sequence>
<reference evidence="2 3" key="1">
    <citation type="journal article" date="2018" name="Nat. Biotechnol.">
        <title>A standardized bacterial taxonomy based on genome phylogeny substantially revises the tree of life.</title>
        <authorList>
            <person name="Parks D.H."/>
            <person name="Chuvochina M."/>
            <person name="Waite D.W."/>
            <person name="Rinke C."/>
            <person name="Skarshewski A."/>
            <person name="Chaumeil P.A."/>
            <person name="Hugenholtz P."/>
        </authorList>
    </citation>
    <scope>NUCLEOTIDE SEQUENCE [LARGE SCALE GENOMIC DNA]</scope>
    <source>
        <strain evidence="2">UBA9359</strain>
    </source>
</reference>
<evidence type="ECO:0000313" key="3">
    <source>
        <dbReference type="Proteomes" id="UP000264330"/>
    </source>
</evidence>
<accession>A0A3D5IX29</accession>
<evidence type="ECO:0000256" key="1">
    <source>
        <dbReference type="SAM" id="Coils"/>
    </source>
</evidence>